<keyword evidence="3" id="KW-0540">Nuclease</keyword>
<evidence type="ECO:0000313" key="4">
    <source>
        <dbReference type="Proteomes" id="UP000245880"/>
    </source>
</evidence>
<comment type="caution">
    <text evidence="3">The sequence shown here is derived from an EMBL/GenBank/DDBJ whole genome shotgun (WGS) entry which is preliminary data.</text>
</comment>
<keyword evidence="3" id="KW-0255">Endonuclease</keyword>
<dbReference type="Pfam" id="PF17761">
    <property type="entry name" value="DUF1016_N"/>
    <property type="match status" value="1"/>
</dbReference>
<dbReference type="Proteomes" id="UP000245880">
    <property type="component" value="Unassembled WGS sequence"/>
</dbReference>
<dbReference type="PANTHER" id="PTHR30547:SF0">
    <property type="entry name" value="BLR8175 PROTEIN"/>
    <property type="match status" value="1"/>
</dbReference>
<proteinExistence type="predicted"/>
<feature type="coiled-coil region" evidence="1">
    <location>
        <begin position="1"/>
        <end position="28"/>
    </location>
</feature>
<dbReference type="RefSeq" id="WP_229203345.1">
    <property type="nucleotide sequence ID" value="NZ_QGDT01000005.1"/>
</dbReference>
<reference evidence="3 4" key="1">
    <citation type="submission" date="2018-03" db="EMBL/GenBank/DDBJ databases">
        <title>Genomic Encyclopedia of Archaeal and Bacterial Type Strains, Phase II (KMG-II): from individual species to whole genera.</title>
        <authorList>
            <person name="Goeker M."/>
        </authorList>
    </citation>
    <scope>NUCLEOTIDE SEQUENCE [LARGE SCALE GENOMIC DNA]</scope>
    <source>
        <strain evidence="3 4">DSM 100346</strain>
    </source>
</reference>
<dbReference type="AlphaFoldDB" id="A0A316AKK8"/>
<dbReference type="InterPro" id="IPR053148">
    <property type="entry name" value="PD-DEXK-like_domain"/>
</dbReference>
<evidence type="ECO:0000256" key="1">
    <source>
        <dbReference type="SAM" id="Coils"/>
    </source>
</evidence>
<keyword evidence="1" id="KW-0175">Coiled coil</keyword>
<sequence length="133" mass="15520">MTDYIVLLERLKNEIRQARLQATVSANTEMLSLYWRIGSIILEQEKQQGWGQKVVMRLVSDLKQEFPNMKGISPRNLRYMKSFAAAYPDVSILQEALAKLTWYHHITLLSKVKDPQERFFTSMKPLVRVGHVI</sequence>
<protein>
    <submittedName>
        <fullName evidence="3">Putative nuclease of restriction endonuclease-like (RecB) superfamily</fullName>
    </submittedName>
</protein>
<dbReference type="InterPro" id="IPR041527">
    <property type="entry name" value="YhcG_N"/>
</dbReference>
<evidence type="ECO:0000259" key="2">
    <source>
        <dbReference type="Pfam" id="PF17761"/>
    </source>
</evidence>
<evidence type="ECO:0000313" key="3">
    <source>
        <dbReference type="EMBL" id="PWJ58032.1"/>
    </source>
</evidence>
<keyword evidence="3" id="KW-0378">Hydrolase</keyword>
<feature type="domain" description="YhcG N-terminal" evidence="2">
    <location>
        <begin position="11"/>
        <end position="120"/>
    </location>
</feature>
<dbReference type="PANTHER" id="PTHR30547">
    <property type="entry name" value="UNCHARACTERIZED PROTEIN YHCG-RELATED"/>
    <property type="match status" value="1"/>
</dbReference>
<accession>A0A316AKK8</accession>
<keyword evidence="4" id="KW-1185">Reference proteome</keyword>
<gene>
    <name evidence="3" type="ORF">CLV98_105212</name>
</gene>
<dbReference type="EMBL" id="QGDT01000005">
    <property type="protein sequence ID" value="PWJ58032.1"/>
    <property type="molecule type" value="Genomic_DNA"/>
</dbReference>
<name>A0A316AKK8_9BACT</name>
<dbReference type="GO" id="GO:0004519">
    <property type="term" value="F:endonuclease activity"/>
    <property type="evidence" value="ECO:0007669"/>
    <property type="project" value="UniProtKB-KW"/>
</dbReference>
<organism evidence="3 4">
    <name type="scientific">Dyadobacter jejuensis</name>
    <dbReference type="NCBI Taxonomy" id="1082580"/>
    <lineage>
        <taxon>Bacteria</taxon>
        <taxon>Pseudomonadati</taxon>
        <taxon>Bacteroidota</taxon>
        <taxon>Cytophagia</taxon>
        <taxon>Cytophagales</taxon>
        <taxon>Spirosomataceae</taxon>
        <taxon>Dyadobacter</taxon>
    </lineage>
</organism>